<keyword evidence="1" id="KW-0472">Membrane</keyword>
<sequence length="52" mass="5937">MSNLAFNSISDALIMDGHGVFVWLVFLIFLVAISLSFKIFNSLIKKYKSQIR</sequence>
<proteinExistence type="predicted"/>
<evidence type="ECO:0000256" key="1">
    <source>
        <dbReference type="SAM" id="Phobius"/>
    </source>
</evidence>
<protein>
    <recommendedName>
        <fullName evidence="4">Heme exporter protein D</fullName>
    </recommendedName>
</protein>
<accession>A0A838YHR0</accession>
<name>A0A838YHR0_9GAMM</name>
<dbReference type="EMBL" id="JACETM010000009">
    <property type="protein sequence ID" value="MBA4723904.1"/>
    <property type="molecule type" value="Genomic_DNA"/>
</dbReference>
<organism evidence="2 3">
    <name type="scientific">SAR86 cluster bacterium</name>
    <dbReference type="NCBI Taxonomy" id="2030880"/>
    <lineage>
        <taxon>Bacteria</taxon>
        <taxon>Pseudomonadati</taxon>
        <taxon>Pseudomonadota</taxon>
        <taxon>Gammaproteobacteria</taxon>
        <taxon>SAR86 cluster</taxon>
    </lineage>
</organism>
<comment type="caution">
    <text evidence="2">The sequence shown here is derived from an EMBL/GenBank/DDBJ whole genome shotgun (WGS) entry which is preliminary data.</text>
</comment>
<evidence type="ECO:0000313" key="2">
    <source>
        <dbReference type="EMBL" id="MBA4723904.1"/>
    </source>
</evidence>
<keyword evidence="1" id="KW-1133">Transmembrane helix</keyword>
<dbReference type="AlphaFoldDB" id="A0A838YHR0"/>
<gene>
    <name evidence="2" type="ORF">H2021_01685</name>
</gene>
<reference evidence="2 3" key="1">
    <citation type="submission" date="2020-06" db="EMBL/GenBank/DDBJ databases">
        <title>Dysbiosis in marine aquaculture revealed through microbiome analysis: reverse ecology for environmental sustainability.</title>
        <authorList>
            <person name="Haro-Moreno J.M."/>
            <person name="Coutinho F.H."/>
            <person name="Zaragoza-Solas A."/>
            <person name="Picazo A."/>
            <person name="Almagro-Moreno S."/>
            <person name="Lopez-Perez M."/>
        </authorList>
    </citation>
    <scope>NUCLEOTIDE SEQUENCE [LARGE SCALE GENOMIC DNA]</scope>
    <source>
        <strain evidence="2">MCMED-G42</strain>
    </source>
</reference>
<evidence type="ECO:0000313" key="3">
    <source>
        <dbReference type="Proteomes" id="UP000585327"/>
    </source>
</evidence>
<feature type="transmembrane region" description="Helical" evidence="1">
    <location>
        <begin position="20"/>
        <end position="40"/>
    </location>
</feature>
<keyword evidence="1" id="KW-0812">Transmembrane</keyword>
<dbReference type="Proteomes" id="UP000585327">
    <property type="component" value="Unassembled WGS sequence"/>
</dbReference>
<evidence type="ECO:0008006" key="4">
    <source>
        <dbReference type="Google" id="ProtNLM"/>
    </source>
</evidence>